<dbReference type="InterPro" id="IPR036891">
    <property type="entry name" value="Signal_recog_part_SRP54_M_sf"/>
</dbReference>
<gene>
    <name evidence="2" type="ORF">DD924_18755</name>
</gene>
<comment type="caution">
    <text evidence="2">The sequence shown here is derived from an EMBL/GenBank/DDBJ whole genome shotgun (WGS) entry which is preliminary data.</text>
</comment>
<sequence>GPLDDIMKMIPGMNKMKGLDKLNMSDKQIDHIKAIIQSMTPEERENPDKLNVSRKRRIAAGSGRTLQEVNRLLKQFNDMKKMMKQFTGGGKGKKGKQAQLQNMLKGMNLPF</sequence>
<dbReference type="EMBL" id="QEIV01002290">
    <property type="protein sequence ID" value="PWZ93848.1"/>
    <property type="molecule type" value="Genomic_DNA"/>
</dbReference>
<dbReference type="Proteomes" id="UP000246351">
    <property type="component" value="Unassembled WGS sequence"/>
</dbReference>
<dbReference type="GO" id="GO:0048500">
    <property type="term" value="C:signal recognition particle"/>
    <property type="evidence" value="ECO:0007669"/>
    <property type="project" value="InterPro"/>
</dbReference>
<evidence type="ECO:0000313" key="2">
    <source>
        <dbReference type="EMBL" id="PWZ93848.1"/>
    </source>
</evidence>
<dbReference type="SUPFAM" id="SSF47446">
    <property type="entry name" value="Signal peptide-binding domain"/>
    <property type="match status" value="1"/>
</dbReference>
<name>A0A317Z580_STAPS</name>
<proteinExistence type="predicted"/>
<dbReference type="PANTHER" id="PTHR11564:SF5">
    <property type="entry name" value="SIGNAL RECOGNITION PARTICLE SUBUNIT SRP54"/>
    <property type="match status" value="1"/>
</dbReference>
<dbReference type="AlphaFoldDB" id="A0A317Z580"/>
<dbReference type="InterPro" id="IPR004125">
    <property type="entry name" value="Signal_recog_particle_SRP54_M"/>
</dbReference>
<reference evidence="2 3" key="1">
    <citation type="journal article" date="2018" name="Vet. Microbiol.">
        <title>Clonal diversity and geographic distribution of methicillin-resistant Staphylococcus pseudintermedius from Australian animals: Discovery of novel sequence types.</title>
        <authorList>
            <person name="Worthing K.A."/>
            <person name="Abraham S."/>
            <person name="Coombs G.W."/>
            <person name="Pang S."/>
            <person name="Saputra S."/>
            <person name="Jordan D."/>
            <person name="Trott D.J."/>
            <person name="Norris J.M."/>
        </authorList>
    </citation>
    <scope>NUCLEOTIDE SEQUENCE [LARGE SCALE GENOMIC DNA]</scope>
    <source>
        <strain evidence="2 3">ST71 3</strain>
    </source>
</reference>
<dbReference type="InterPro" id="IPR022941">
    <property type="entry name" value="SRP54"/>
</dbReference>
<dbReference type="GO" id="GO:0008312">
    <property type="term" value="F:7S RNA binding"/>
    <property type="evidence" value="ECO:0007669"/>
    <property type="project" value="InterPro"/>
</dbReference>
<dbReference type="GO" id="GO:0006614">
    <property type="term" value="P:SRP-dependent cotranslational protein targeting to membrane"/>
    <property type="evidence" value="ECO:0007669"/>
    <property type="project" value="InterPro"/>
</dbReference>
<dbReference type="GO" id="GO:0003924">
    <property type="term" value="F:GTPase activity"/>
    <property type="evidence" value="ECO:0007669"/>
    <property type="project" value="InterPro"/>
</dbReference>
<dbReference type="PANTHER" id="PTHR11564">
    <property type="entry name" value="SIGNAL RECOGNITION PARTICLE 54K PROTEIN SRP54"/>
    <property type="match status" value="1"/>
</dbReference>
<dbReference type="GO" id="GO:0005525">
    <property type="term" value="F:GTP binding"/>
    <property type="evidence" value="ECO:0007669"/>
    <property type="project" value="InterPro"/>
</dbReference>
<feature type="non-terminal residue" evidence="2">
    <location>
        <position position="1"/>
    </location>
</feature>
<protein>
    <submittedName>
        <fullName evidence="2">Signal recognition particle protein</fullName>
    </submittedName>
</protein>
<organism evidence="2 3">
    <name type="scientific">Staphylococcus pseudintermedius</name>
    <dbReference type="NCBI Taxonomy" id="283734"/>
    <lineage>
        <taxon>Bacteria</taxon>
        <taxon>Bacillati</taxon>
        <taxon>Bacillota</taxon>
        <taxon>Bacilli</taxon>
        <taxon>Bacillales</taxon>
        <taxon>Staphylococcaceae</taxon>
        <taxon>Staphylococcus</taxon>
        <taxon>Staphylococcus intermedius group</taxon>
    </lineage>
</organism>
<evidence type="ECO:0000259" key="1">
    <source>
        <dbReference type="Pfam" id="PF02978"/>
    </source>
</evidence>
<accession>A0A317Z580</accession>
<dbReference type="Pfam" id="PF02978">
    <property type="entry name" value="SRP_SPB"/>
    <property type="match status" value="1"/>
</dbReference>
<dbReference type="Gene3D" id="1.10.260.30">
    <property type="entry name" value="Signal recognition particle, SRP54 subunit, M-domain"/>
    <property type="match status" value="1"/>
</dbReference>
<evidence type="ECO:0000313" key="3">
    <source>
        <dbReference type="Proteomes" id="UP000246351"/>
    </source>
</evidence>
<feature type="domain" description="Signal recognition particle SRP54 subunit M-domain" evidence="1">
    <location>
        <begin position="1"/>
        <end position="83"/>
    </location>
</feature>